<name>A0ABR3D2H2_NEUIN</name>
<accession>A0ABR3D2H2</accession>
<reference evidence="2 3" key="1">
    <citation type="submission" date="2023-09" db="EMBL/GenBank/DDBJ databases">
        <title>Multi-omics analysis of a traditional fermented food reveals byproduct-associated fungal strains for waste-to-food upcycling.</title>
        <authorList>
            <consortium name="Lawrence Berkeley National Laboratory"/>
            <person name="Rekdal V.M."/>
            <person name="Villalobos-Escobedo J.M."/>
            <person name="Rodriguez-Valeron N."/>
            <person name="Garcia M.O."/>
            <person name="Vasquez D.P."/>
            <person name="Damayanti I."/>
            <person name="Sorensen P.M."/>
            <person name="Baidoo E.E."/>
            <person name="De Carvalho A.C."/>
            <person name="Riley R."/>
            <person name="Lipzen A."/>
            <person name="He G."/>
            <person name="Yan M."/>
            <person name="Haridas S."/>
            <person name="Daum C."/>
            <person name="Yoshinaga Y."/>
            <person name="Ng V."/>
            <person name="Grigoriev I.V."/>
            <person name="Munk R."/>
            <person name="Nuraida L."/>
            <person name="Wijaya C.H."/>
            <person name="Morales P.-C."/>
            <person name="Keasling J.D."/>
        </authorList>
    </citation>
    <scope>NUCLEOTIDE SEQUENCE [LARGE SCALE GENOMIC DNA]</scope>
    <source>
        <strain evidence="2 3">FGSC 2613</strain>
    </source>
</reference>
<dbReference type="EMBL" id="JAVLET010000014">
    <property type="protein sequence ID" value="KAL0466008.1"/>
    <property type="molecule type" value="Genomic_DNA"/>
</dbReference>
<comment type="caution">
    <text evidence="2">The sequence shown here is derived from an EMBL/GenBank/DDBJ whole genome shotgun (WGS) entry which is preliminary data.</text>
</comment>
<sequence length="79" mass="8756">TGHTGESHRGTSWKRDLTTSPSWCPWEPDDNIALETTRQHTTRHPAPGTRHPHLNLKPPTTSHLVERGDAINNTTAASD</sequence>
<organism evidence="2 3">
    <name type="scientific">Neurospora intermedia</name>
    <dbReference type="NCBI Taxonomy" id="5142"/>
    <lineage>
        <taxon>Eukaryota</taxon>
        <taxon>Fungi</taxon>
        <taxon>Dikarya</taxon>
        <taxon>Ascomycota</taxon>
        <taxon>Pezizomycotina</taxon>
        <taxon>Sordariomycetes</taxon>
        <taxon>Sordariomycetidae</taxon>
        <taxon>Sordariales</taxon>
        <taxon>Sordariaceae</taxon>
        <taxon>Neurospora</taxon>
    </lineage>
</organism>
<keyword evidence="3" id="KW-1185">Reference proteome</keyword>
<feature type="compositionally biased region" description="Basic and acidic residues" evidence="1">
    <location>
        <begin position="1"/>
        <end position="17"/>
    </location>
</feature>
<protein>
    <submittedName>
        <fullName evidence="2">Uncharacterized protein</fullName>
    </submittedName>
</protein>
<feature type="region of interest" description="Disordered" evidence="1">
    <location>
        <begin position="1"/>
        <end position="24"/>
    </location>
</feature>
<feature type="non-terminal residue" evidence="2">
    <location>
        <position position="1"/>
    </location>
</feature>
<gene>
    <name evidence="2" type="ORF">QR685DRAFT_451596</name>
</gene>
<evidence type="ECO:0000313" key="3">
    <source>
        <dbReference type="Proteomes" id="UP001451303"/>
    </source>
</evidence>
<evidence type="ECO:0000256" key="1">
    <source>
        <dbReference type="SAM" id="MobiDB-lite"/>
    </source>
</evidence>
<feature type="region of interest" description="Disordered" evidence="1">
    <location>
        <begin position="39"/>
        <end position="79"/>
    </location>
</feature>
<evidence type="ECO:0000313" key="2">
    <source>
        <dbReference type="EMBL" id="KAL0466008.1"/>
    </source>
</evidence>
<dbReference type="Proteomes" id="UP001451303">
    <property type="component" value="Unassembled WGS sequence"/>
</dbReference>
<proteinExistence type="predicted"/>